<dbReference type="Proteomes" id="UP000663887">
    <property type="component" value="Unassembled WGS sequence"/>
</dbReference>
<dbReference type="EMBL" id="CAJNRG010015380">
    <property type="protein sequence ID" value="CAF2166581.1"/>
    <property type="molecule type" value="Genomic_DNA"/>
</dbReference>
<evidence type="ECO:0000313" key="9">
    <source>
        <dbReference type="Proteomes" id="UP000663887"/>
    </source>
</evidence>
<evidence type="ECO:0000313" key="3">
    <source>
        <dbReference type="EMBL" id="CAF4075550.1"/>
    </source>
</evidence>
<dbReference type="EMBL" id="CAJOBG010008307">
    <property type="protein sequence ID" value="CAF4240310.1"/>
    <property type="molecule type" value="Genomic_DNA"/>
</dbReference>
<dbReference type="EMBL" id="CAJOBJ010007130">
    <property type="protein sequence ID" value="CAF4078493.1"/>
    <property type="molecule type" value="Genomic_DNA"/>
</dbReference>
<dbReference type="EMBL" id="CAJNOV010007707">
    <property type="protein sequence ID" value="CAF1294690.1"/>
    <property type="molecule type" value="Genomic_DNA"/>
</dbReference>
<dbReference type="Proteomes" id="UP000663855">
    <property type="component" value="Unassembled WGS sequence"/>
</dbReference>
<evidence type="ECO:0000313" key="4">
    <source>
        <dbReference type="EMBL" id="CAF4078493.1"/>
    </source>
</evidence>
<dbReference type="EMBL" id="CAJOBF010007660">
    <property type="protein sequence ID" value="CAF4238229.1"/>
    <property type="molecule type" value="Genomic_DNA"/>
</dbReference>
<sequence length="138" mass="16032">TGIFNTIICIDDWYKIGSPTIHSSQLELKYYSGTRIKIKGECYVTVHYQNKHFQLLMIIVNGKSEPLLGLKWINILQLNLKSLIHTRIPIEHHINKVYDVSKLHLTLKNYENMLNNKLGHCTKVQAHIQLKPDAIPKF</sequence>
<comment type="caution">
    <text evidence="2">The sequence shown here is derived from an EMBL/GenBank/DDBJ whole genome shotgun (WGS) entry which is preliminary data.</text>
</comment>
<dbReference type="Proteomes" id="UP000676336">
    <property type="component" value="Unassembled WGS sequence"/>
</dbReference>
<proteinExistence type="predicted"/>
<evidence type="ECO:0000313" key="5">
    <source>
        <dbReference type="EMBL" id="CAF4118114.1"/>
    </source>
</evidence>
<organism evidence="2 9">
    <name type="scientific">Rotaria magnacalcarata</name>
    <dbReference type="NCBI Taxonomy" id="392030"/>
    <lineage>
        <taxon>Eukaryota</taxon>
        <taxon>Metazoa</taxon>
        <taxon>Spiralia</taxon>
        <taxon>Gnathifera</taxon>
        <taxon>Rotifera</taxon>
        <taxon>Eurotatoria</taxon>
        <taxon>Bdelloidea</taxon>
        <taxon>Philodinida</taxon>
        <taxon>Philodinidae</taxon>
        <taxon>Rotaria</taxon>
    </lineage>
</organism>
<protein>
    <submittedName>
        <fullName evidence="2">Uncharacterized protein</fullName>
    </submittedName>
</protein>
<feature type="non-terminal residue" evidence="2">
    <location>
        <position position="1"/>
    </location>
</feature>
<name>A0A816YSV7_9BILA</name>
<evidence type="ECO:0000313" key="7">
    <source>
        <dbReference type="EMBL" id="CAF4240310.1"/>
    </source>
</evidence>
<evidence type="ECO:0000313" key="1">
    <source>
        <dbReference type="EMBL" id="CAF1294690.1"/>
    </source>
</evidence>
<keyword evidence="8" id="KW-1185">Reference proteome</keyword>
<dbReference type="EMBL" id="CAJOBH010008608">
    <property type="protein sequence ID" value="CAF4118114.1"/>
    <property type="molecule type" value="Genomic_DNA"/>
</dbReference>
<dbReference type="Proteomes" id="UP000663842">
    <property type="component" value="Unassembled WGS sequence"/>
</dbReference>
<evidence type="ECO:0000313" key="2">
    <source>
        <dbReference type="EMBL" id="CAF2166581.1"/>
    </source>
</evidence>
<dbReference type="Proteomes" id="UP000681720">
    <property type="component" value="Unassembled WGS sequence"/>
</dbReference>
<dbReference type="PANTHER" id="PTHR36943">
    <property type="entry name" value="CCHC-TYPE DOMAIN-CONTAINING PROTEIN"/>
    <property type="match status" value="1"/>
</dbReference>
<dbReference type="EMBL" id="CAJOBI010007028">
    <property type="protein sequence ID" value="CAF4075550.1"/>
    <property type="molecule type" value="Genomic_DNA"/>
</dbReference>
<dbReference type="PANTHER" id="PTHR36943:SF1">
    <property type="entry name" value="CCHC-TYPE DOMAIN-CONTAINING PROTEIN"/>
    <property type="match status" value="1"/>
</dbReference>
<gene>
    <name evidence="5" type="ORF">BYL167_LOCUS19937</name>
    <name evidence="1" type="ORF">CJN711_LOCUS16611</name>
    <name evidence="4" type="ORF">GIL414_LOCUS15926</name>
    <name evidence="7" type="ORF">OVN521_LOCUS28474</name>
    <name evidence="3" type="ORF">SMN809_LOCUS16000</name>
    <name evidence="6" type="ORF">UXM345_LOCUS30029</name>
    <name evidence="2" type="ORF">XDN619_LOCUS30957</name>
</gene>
<reference evidence="2" key="1">
    <citation type="submission" date="2021-02" db="EMBL/GenBank/DDBJ databases">
        <authorList>
            <person name="Nowell W R."/>
        </authorList>
    </citation>
    <scope>NUCLEOTIDE SEQUENCE</scope>
</reference>
<evidence type="ECO:0000313" key="8">
    <source>
        <dbReference type="Proteomes" id="UP000663866"/>
    </source>
</evidence>
<accession>A0A816YSV7</accession>
<evidence type="ECO:0000313" key="6">
    <source>
        <dbReference type="EMBL" id="CAF4238229.1"/>
    </source>
</evidence>
<dbReference type="AlphaFoldDB" id="A0A816YSV7"/>
<dbReference type="Proteomes" id="UP000681967">
    <property type="component" value="Unassembled WGS sequence"/>
</dbReference>
<dbReference type="Proteomes" id="UP000663866">
    <property type="component" value="Unassembled WGS sequence"/>
</dbReference>